<evidence type="ECO:0000313" key="2">
    <source>
        <dbReference type="EMBL" id="CAB11444.1"/>
    </source>
</evidence>
<feature type="transmembrane region" description="Helical" evidence="1">
    <location>
        <begin position="68"/>
        <end position="86"/>
    </location>
</feature>
<reference evidence="2" key="1">
    <citation type="journal article" date="1993" name="Mol. Microbiol.">
        <title>Use of an ordered cosmid library to deduce the genomic organization of Mycobacterium leprae.</title>
        <authorList>
            <person name="Eiglmeier K."/>
            <person name="Honore N."/>
            <person name="Woods S.A."/>
            <person name="Caudron B."/>
            <person name="Cole S.T."/>
        </authorList>
    </citation>
    <scope>NUCLEOTIDE SEQUENCE</scope>
</reference>
<dbReference type="AlphaFoldDB" id="O32991"/>
<dbReference type="PIR" id="T45374">
    <property type="entry name" value="T45374"/>
</dbReference>
<gene>
    <name evidence="2" type="primary">MLCB2492.12</name>
</gene>
<dbReference type="Pfam" id="PF14494">
    <property type="entry name" value="DUF4436"/>
    <property type="match status" value="1"/>
</dbReference>
<evidence type="ECO:0000256" key="1">
    <source>
        <dbReference type="SAM" id="Phobius"/>
    </source>
</evidence>
<keyword evidence="1" id="KW-1133">Transmembrane helix</keyword>
<accession>O32991</accession>
<dbReference type="InterPro" id="IPR027948">
    <property type="entry name" value="DUF4436"/>
</dbReference>
<keyword evidence="1" id="KW-0472">Membrane</keyword>
<name>O32991_MYCLR</name>
<reference evidence="2" key="2">
    <citation type="submission" date="1997-08" db="EMBL/GenBank/DDBJ databases">
        <authorList>
            <person name="Cole S.T."/>
            <person name="Flesselles B."/>
            <person name="Honore N."/>
        </authorList>
    </citation>
    <scope>NUCLEOTIDE SEQUENCE</scope>
</reference>
<keyword evidence="1" id="KW-0812">Transmembrane</keyword>
<proteinExistence type="predicted"/>
<dbReference type="EMBL" id="Z98756">
    <property type="protein sequence ID" value="CAB11444.1"/>
    <property type="molecule type" value="Genomic_DNA"/>
</dbReference>
<protein>
    <submittedName>
        <fullName evidence="2">Uncharacterized protein MLCB2492.12</fullName>
    </submittedName>
</protein>
<organism evidence="2">
    <name type="scientific">Mycobacterium leprae</name>
    <dbReference type="NCBI Taxonomy" id="1769"/>
    <lineage>
        <taxon>Bacteria</taxon>
        <taxon>Bacillati</taxon>
        <taxon>Actinomycetota</taxon>
        <taxon>Actinomycetes</taxon>
        <taxon>Mycobacteriales</taxon>
        <taxon>Mycobacteriaceae</taxon>
        <taxon>Mycobacterium</taxon>
    </lineage>
</organism>
<sequence>MYGWAVYTERRVSEASNDSDDVIVTLQRAKGSLLFDLGICLVLVSLPTLVLVMPILMALGRKNFFPQFATWYTVVPFAIVPLNNFFPGSTCRARR</sequence>
<feature type="transmembrane region" description="Helical" evidence="1">
    <location>
        <begin position="33"/>
        <end position="56"/>
    </location>
</feature>